<dbReference type="RefSeq" id="WP_146913227.1">
    <property type="nucleotide sequence ID" value="NZ_CP042344.1"/>
</dbReference>
<evidence type="ECO:0000256" key="2">
    <source>
        <dbReference type="ARBA" id="ARBA00007261"/>
    </source>
</evidence>
<gene>
    <name evidence="7" type="ORF">FOZ74_11705</name>
</gene>
<keyword evidence="4" id="KW-0732">Signal</keyword>
<dbReference type="InterPro" id="IPR050361">
    <property type="entry name" value="MPP/UQCRC_Complex"/>
</dbReference>
<dbReference type="EMBL" id="CP042344">
    <property type="protein sequence ID" value="QEA13637.1"/>
    <property type="molecule type" value="Genomic_DNA"/>
</dbReference>
<dbReference type="InterPro" id="IPR011765">
    <property type="entry name" value="Pept_M16_N"/>
</dbReference>
<name>A0A5B8S055_9BURK</name>
<evidence type="ECO:0000313" key="8">
    <source>
        <dbReference type="Proteomes" id="UP000321199"/>
    </source>
</evidence>
<protein>
    <submittedName>
        <fullName evidence="7">Insulinase family protein</fullName>
    </submittedName>
</protein>
<keyword evidence="8" id="KW-1185">Reference proteome</keyword>
<dbReference type="Pfam" id="PF05193">
    <property type="entry name" value="Peptidase_M16_C"/>
    <property type="match status" value="1"/>
</dbReference>
<dbReference type="GO" id="GO:0046872">
    <property type="term" value="F:metal ion binding"/>
    <property type="evidence" value="ECO:0007669"/>
    <property type="project" value="InterPro"/>
</dbReference>
<dbReference type="InterPro" id="IPR011249">
    <property type="entry name" value="Metalloenz_LuxS/M16"/>
</dbReference>
<evidence type="ECO:0000259" key="5">
    <source>
        <dbReference type="Pfam" id="PF00675"/>
    </source>
</evidence>
<comment type="similarity">
    <text evidence="2 3">Belongs to the peptidase M16 family.</text>
</comment>
<dbReference type="Gene3D" id="3.30.830.10">
    <property type="entry name" value="Metalloenzyme, LuxS/M16 peptidase-like"/>
    <property type="match status" value="2"/>
</dbReference>
<organism evidence="7 8">
    <name type="scientific">Comamonas flocculans</name>
    <dbReference type="NCBI Taxonomy" id="2597701"/>
    <lineage>
        <taxon>Bacteria</taxon>
        <taxon>Pseudomonadati</taxon>
        <taxon>Pseudomonadota</taxon>
        <taxon>Betaproteobacteria</taxon>
        <taxon>Burkholderiales</taxon>
        <taxon>Comamonadaceae</taxon>
        <taxon>Comamonas</taxon>
    </lineage>
</organism>
<feature type="signal peptide" evidence="4">
    <location>
        <begin position="1"/>
        <end position="18"/>
    </location>
</feature>
<dbReference type="GO" id="GO:0006508">
    <property type="term" value="P:proteolysis"/>
    <property type="evidence" value="ECO:0007669"/>
    <property type="project" value="InterPro"/>
</dbReference>
<dbReference type="GO" id="GO:0004222">
    <property type="term" value="F:metalloendopeptidase activity"/>
    <property type="evidence" value="ECO:0007669"/>
    <property type="project" value="InterPro"/>
</dbReference>
<proteinExistence type="inferred from homology"/>
<feature type="domain" description="Peptidase M16 C-terminal" evidence="6">
    <location>
        <begin position="207"/>
        <end position="393"/>
    </location>
</feature>
<dbReference type="PROSITE" id="PS00143">
    <property type="entry name" value="INSULINASE"/>
    <property type="match status" value="1"/>
</dbReference>
<sequence length="482" mass="52130">MKHALLFCGVLACAGALAQTSGTGAIPAAAASEPVATTASGAQQFALSNGMQLVVQPDHRAPTAVQMLWVRVGSMDEVNGRTGLAHMLEHMMFKGSASLGPGEFSRRVARLGGRENAFTTRDYTGYFQQIPAGRLKDVMQLEADRFAHNQWPDEEFRKELEVVKEERRMRTDDQPRAALMEQLNAATFMASPYHHPVVGWMSDLHSMQPEDARAFYRQWYVPGNAALVVAGDVQPQQVLAWAEEIYGKLPSAALPERKPQTEPEQRGLRRVSLKAPAEQAYVALAFRIPGMQRLAQLQPEDKDALSLLVLSAVLSGYDGARLDRELTQGPQRVADSAAAHASIFGRGPATFMLTGVPASGQSPEDVEQALRASVARVAREGVSAQELARVKAQWAASTIYARDSLMGQAMDLGSNWVQGLPLDADDRLLALLQDVAPADVQAVARRYFGDDQLTVGTLLPQALPEGAKARAPAAGADDGVMR</sequence>
<dbReference type="Pfam" id="PF00675">
    <property type="entry name" value="Peptidase_M16"/>
    <property type="match status" value="1"/>
</dbReference>
<accession>A0A5B8S055</accession>
<dbReference type="AlphaFoldDB" id="A0A5B8S055"/>
<feature type="domain" description="Peptidase M16 N-terminal" evidence="5">
    <location>
        <begin position="55"/>
        <end position="197"/>
    </location>
</feature>
<evidence type="ECO:0000256" key="4">
    <source>
        <dbReference type="SAM" id="SignalP"/>
    </source>
</evidence>
<dbReference type="InterPro" id="IPR001431">
    <property type="entry name" value="Pept_M16_Zn_BS"/>
</dbReference>
<evidence type="ECO:0000256" key="3">
    <source>
        <dbReference type="RuleBase" id="RU004447"/>
    </source>
</evidence>
<feature type="chain" id="PRO_5022725327" evidence="4">
    <location>
        <begin position="19"/>
        <end position="482"/>
    </location>
</feature>
<dbReference type="KEGG" id="cof:FOZ74_11705"/>
<dbReference type="Proteomes" id="UP000321199">
    <property type="component" value="Chromosome"/>
</dbReference>
<reference evidence="7 8" key="1">
    <citation type="submission" date="2019-07" db="EMBL/GenBank/DDBJ databases">
        <title>Complete genome sequence of Comamonas sp. NLF 7-7 isolated from livestock.</title>
        <authorList>
            <person name="Kim D.H."/>
            <person name="Kim J.G."/>
        </authorList>
    </citation>
    <scope>NUCLEOTIDE SEQUENCE [LARGE SCALE GENOMIC DNA]</scope>
    <source>
        <strain evidence="7 8">NLF 7-7</strain>
    </source>
</reference>
<dbReference type="PANTHER" id="PTHR11851:SF49">
    <property type="entry name" value="MITOCHONDRIAL-PROCESSING PEPTIDASE SUBUNIT ALPHA"/>
    <property type="match status" value="1"/>
</dbReference>
<evidence type="ECO:0000313" key="7">
    <source>
        <dbReference type="EMBL" id="QEA13637.1"/>
    </source>
</evidence>
<comment type="cofactor">
    <cofactor evidence="1">
        <name>Zn(2+)</name>
        <dbReference type="ChEBI" id="CHEBI:29105"/>
    </cofactor>
</comment>
<dbReference type="InterPro" id="IPR007863">
    <property type="entry name" value="Peptidase_M16_C"/>
</dbReference>
<dbReference type="SUPFAM" id="SSF63411">
    <property type="entry name" value="LuxS/MPP-like metallohydrolase"/>
    <property type="match status" value="2"/>
</dbReference>
<dbReference type="PANTHER" id="PTHR11851">
    <property type="entry name" value="METALLOPROTEASE"/>
    <property type="match status" value="1"/>
</dbReference>
<evidence type="ECO:0000259" key="6">
    <source>
        <dbReference type="Pfam" id="PF05193"/>
    </source>
</evidence>
<dbReference type="OrthoDB" id="9811314at2"/>
<evidence type="ECO:0000256" key="1">
    <source>
        <dbReference type="ARBA" id="ARBA00001947"/>
    </source>
</evidence>